<accession>A0A6S6V8D0</accession>
<gene>
    <name evidence="1" type="ORF">PTTW11_01428</name>
</gene>
<protein>
    <submittedName>
        <fullName evidence="1">ABA 3 protein</fullName>
    </submittedName>
</protein>
<name>A0A6S6V8D0_9PLEO</name>
<sequence length="416" mass="47453">MPSARTSSKNGPTYDPAARKLEPKVTIQNRWYYPPDLSNDLKDIDLPTEVKGEVFACAWEYTRCVIPQYTNWPRYVAFMRIIVMGIIAEFRGSMVDVTAGDEILGYNLSEVLDALFLGTADHENMCREYRTFLLITCEKTGGKRNEELFRRYANALARSPGQWFRMRDADALARFTIAAALACNDLDDIKFSDAEYDILTEIGNTLYDAIAFFKHRSEGETNSTFSYVPSDMRVQAFHQAREVLWALDVAFAAKPGLQNVTNFVRFFGGPIHMMMRRYRFVEEGLTIGKAETDEVIGQTRQNFKLWNRLDAQDAGKKNVRRYRALVSKGRDTLMFPGLAEILESEDNCRNCTFPKSYGVVTRYEFGGVKLCASCKKNWRRYIKTLPERAVEAFPQLACVLSLEHSVGHRAYPLAAP</sequence>
<proteinExistence type="predicted"/>
<evidence type="ECO:0000313" key="2">
    <source>
        <dbReference type="Proteomes" id="UP000472372"/>
    </source>
</evidence>
<dbReference type="AlphaFoldDB" id="A0A6S6V8D0"/>
<evidence type="ECO:0000313" key="1">
    <source>
        <dbReference type="EMBL" id="CAE7002689.1"/>
    </source>
</evidence>
<reference evidence="1" key="1">
    <citation type="submission" date="2021-02" db="EMBL/GenBank/DDBJ databases">
        <authorList>
            <person name="Syme A R."/>
            <person name="Syme A R."/>
            <person name="Moolhuijzen P."/>
        </authorList>
    </citation>
    <scope>NUCLEOTIDE SEQUENCE</scope>
    <source>
        <strain evidence="1">W1-1</strain>
    </source>
</reference>
<dbReference type="EMBL" id="HG992977">
    <property type="protein sequence ID" value="CAE7002689.1"/>
    <property type="molecule type" value="Genomic_DNA"/>
</dbReference>
<organism evidence="1 2">
    <name type="scientific">Pyrenophora teres f. teres</name>
    <dbReference type="NCBI Taxonomy" id="97479"/>
    <lineage>
        <taxon>Eukaryota</taxon>
        <taxon>Fungi</taxon>
        <taxon>Dikarya</taxon>
        <taxon>Ascomycota</taxon>
        <taxon>Pezizomycotina</taxon>
        <taxon>Dothideomycetes</taxon>
        <taxon>Pleosporomycetidae</taxon>
        <taxon>Pleosporales</taxon>
        <taxon>Pleosporineae</taxon>
        <taxon>Pleosporaceae</taxon>
        <taxon>Pyrenophora</taxon>
    </lineage>
</organism>
<dbReference type="Proteomes" id="UP000472372">
    <property type="component" value="Chromosome 1"/>
</dbReference>